<dbReference type="InterPro" id="IPR036390">
    <property type="entry name" value="WH_DNA-bd_sf"/>
</dbReference>
<dbReference type="AlphaFoldDB" id="A0A169RJJ1"/>
<evidence type="ECO:0000313" key="6">
    <source>
        <dbReference type="EMBL" id="BAU94002.1"/>
    </source>
</evidence>
<dbReference type="InterPro" id="IPR050397">
    <property type="entry name" value="Env_Response_Regulators"/>
</dbReference>
<feature type="domain" description="HTH crp-type" evidence="5">
    <location>
        <begin position="194"/>
        <end position="268"/>
    </location>
</feature>
<evidence type="ECO:0000259" key="5">
    <source>
        <dbReference type="PROSITE" id="PS51063"/>
    </source>
</evidence>
<sequence length="298" mass="33096">MRMRQVQPERPVPSHLGSPSGEAQVGAQQAENPQDLQKIVPCAGSADHEVGDPLRRRLGAYVELSSSDIRELESLTTNGRRFPAQTPLLHQSDVPESAVLVLDGFACRYKFLTNGRRQITAYLLPGDIFEPELDFRLPLDCALGTLTACRLTLIPRSDYEDLIRRRPRIALALQMARLTEAATLREWITNLGSRSGPERLAHFLCEILFRLRATGFASENQFSFPITQADLADTLGMSCVHVNRVLQKLRRDGLIELSGRKLTILKPDGLKSLAEFDASYLKVDATPLRPNSSARPAA</sequence>
<evidence type="ECO:0000313" key="7">
    <source>
        <dbReference type="Proteomes" id="UP000218288"/>
    </source>
</evidence>
<keyword evidence="1" id="KW-0805">Transcription regulation</keyword>
<evidence type="ECO:0000256" key="2">
    <source>
        <dbReference type="ARBA" id="ARBA00023125"/>
    </source>
</evidence>
<feature type="compositionally biased region" description="Polar residues" evidence="4">
    <location>
        <begin position="26"/>
        <end position="35"/>
    </location>
</feature>
<dbReference type="InterPro" id="IPR000595">
    <property type="entry name" value="cNMP-bd_dom"/>
</dbReference>
<dbReference type="Pfam" id="PF13545">
    <property type="entry name" value="HTH_Crp_2"/>
    <property type="match status" value="1"/>
</dbReference>
<dbReference type="CDD" id="cd00038">
    <property type="entry name" value="CAP_ED"/>
    <property type="match status" value="1"/>
</dbReference>
<dbReference type="PANTHER" id="PTHR24567:SF68">
    <property type="entry name" value="DNA-BINDING TRANSCRIPTIONAL DUAL REGULATOR CRP"/>
    <property type="match status" value="1"/>
</dbReference>
<keyword evidence="2" id="KW-0238">DNA-binding</keyword>
<dbReference type="InterPro" id="IPR036388">
    <property type="entry name" value="WH-like_DNA-bd_sf"/>
</dbReference>
<dbReference type="PROSITE" id="PS51063">
    <property type="entry name" value="HTH_CRP_2"/>
    <property type="match status" value="1"/>
</dbReference>
<dbReference type="InterPro" id="IPR014710">
    <property type="entry name" value="RmlC-like_jellyroll"/>
</dbReference>
<protein>
    <submittedName>
        <fullName evidence="6">Crp/Fnr family transcriptional regulator</fullName>
    </submittedName>
</protein>
<dbReference type="SUPFAM" id="SSF46785">
    <property type="entry name" value="Winged helix' DNA-binding domain"/>
    <property type="match status" value="1"/>
</dbReference>
<dbReference type="Pfam" id="PF00027">
    <property type="entry name" value="cNMP_binding"/>
    <property type="match status" value="1"/>
</dbReference>
<reference evidence="6 7" key="1">
    <citation type="journal article" date="2016" name="Genome Announc.">
        <title>Complete Genome Sequence of Methylobacterium populi P-1M, Isolated from Pink-Pigmented Household Biofilm.</title>
        <authorList>
            <person name="Morohoshi T."/>
            <person name="Ikeda T."/>
        </authorList>
    </citation>
    <scope>NUCLEOTIDE SEQUENCE [LARGE SCALE GENOMIC DNA]</scope>
    <source>
        <strain evidence="6 7">P-1M</strain>
    </source>
</reference>
<accession>A0A169RJJ1</accession>
<evidence type="ECO:0000256" key="3">
    <source>
        <dbReference type="ARBA" id="ARBA00023163"/>
    </source>
</evidence>
<evidence type="ECO:0000256" key="1">
    <source>
        <dbReference type="ARBA" id="ARBA00023015"/>
    </source>
</evidence>
<dbReference type="GO" id="GO:0003700">
    <property type="term" value="F:DNA-binding transcription factor activity"/>
    <property type="evidence" value="ECO:0007669"/>
    <property type="project" value="TreeGrafter"/>
</dbReference>
<name>A0A169RJJ1_9HYPH</name>
<dbReference type="PANTHER" id="PTHR24567">
    <property type="entry name" value="CRP FAMILY TRANSCRIPTIONAL REGULATORY PROTEIN"/>
    <property type="match status" value="1"/>
</dbReference>
<dbReference type="SUPFAM" id="SSF51206">
    <property type="entry name" value="cAMP-binding domain-like"/>
    <property type="match status" value="1"/>
</dbReference>
<dbReference type="InterPro" id="IPR018490">
    <property type="entry name" value="cNMP-bd_dom_sf"/>
</dbReference>
<feature type="region of interest" description="Disordered" evidence="4">
    <location>
        <begin position="1"/>
        <end position="35"/>
    </location>
</feature>
<dbReference type="Gene3D" id="1.10.10.10">
    <property type="entry name" value="Winged helix-like DNA-binding domain superfamily/Winged helix DNA-binding domain"/>
    <property type="match status" value="1"/>
</dbReference>
<dbReference type="SMART" id="SM00419">
    <property type="entry name" value="HTH_CRP"/>
    <property type="match status" value="1"/>
</dbReference>
<dbReference type="EMBL" id="AP014809">
    <property type="protein sequence ID" value="BAU94002.1"/>
    <property type="molecule type" value="Genomic_DNA"/>
</dbReference>
<proteinExistence type="predicted"/>
<dbReference type="GO" id="GO:0003677">
    <property type="term" value="F:DNA binding"/>
    <property type="evidence" value="ECO:0007669"/>
    <property type="project" value="UniProtKB-KW"/>
</dbReference>
<keyword evidence="3" id="KW-0804">Transcription</keyword>
<dbReference type="Gene3D" id="2.60.120.10">
    <property type="entry name" value="Jelly Rolls"/>
    <property type="match status" value="1"/>
</dbReference>
<organism evidence="6 7">
    <name type="scientific">Methylorubrum populi</name>
    <dbReference type="NCBI Taxonomy" id="223967"/>
    <lineage>
        <taxon>Bacteria</taxon>
        <taxon>Pseudomonadati</taxon>
        <taxon>Pseudomonadota</taxon>
        <taxon>Alphaproteobacteria</taxon>
        <taxon>Hyphomicrobiales</taxon>
        <taxon>Methylobacteriaceae</taxon>
        <taxon>Methylorubrum</taxon>
    </lineage>
</organism>
<evidence type="ECO:0000256" key="4">
    <source>
        <dbReference type="SAM" id="MobiDB-lite"/>
    </source>
</evidence>
<dbReference type="InterPro" id="IPR012318">
    <property type="entry name" value="HTH_CRP"/>
</dbReference>
<dbReference type="Proteomes" id="UP000218288">
    <property type="component" value="Chromosome"/>
</dbReference>
<gene>
    <name evidence="6" type="ORF">MPPM_5397</name>
</gene>
<dbReference type="GO" id="GO:0005829">
    <property type="term" value="C:cytosol"/>
    <property type="evidence" value="ECO:0007669"/>
    <property type="project" value="TreeGrafter"/>
</dbReference>